<evidence type="ECO:0000256" key="2">
    <source>
        <dbReference type="ARBA" id="ARBA00023125"/>
    </source>
</evidence>
<keyword evidence="4" id="KW-1185">Reference proteome</keyword>
<sequence>MEAAAPGADVELMCKTLQVDHKLFYFDFKENPRGHYLKISEKTSGSRSTIIVPMAGVVWFVDLFNYYANGEDPQLFSKELQLDTKVFYFDVNENQRGRFLKVSEASMSRSRSTIIIPAGNASNDAFRNLLVEIHEASQHLLPPPDDLEPSQLATGHAEHMGDLGDAIGAGFMPSSSPPVMSAISSVAAGMEFPNVASSATVEGGTATARVIRAEQKKFFFDLGSNARGQYLRISEVTGVDRSAIILPALALEKFHETLGQFVDMVKSQGLVGSTEANVHTIAPQ</sequence>
<reference evidence="3 4" key="1">
    <citation type="submission" date="2024-02" db="EMBL/GenBank/DDBJ databases">
        <authorList>
            <consortium name="ELIXIR-Norway"/>
            <consortium name="Elixir Norway"/>
        </authorList>
    </citation>
    <scope>NUCLEOTIDE SEQUENCE [LARGE SCALE GENOMIC DNA]</scope>
</reference>
<accession>A0ABP0VQV4</accession>
<comment type="similarity">
    <text evidence="1">Belongs to the PUR DNA-binding protein family.</text>
</comment>
<evidence type="ECO:0000313" key="4">
    <source>
        <dbReference type="Proteomes" id="UP001497444"/>
    </source>
</evidence>
<evidence type="ECO:0008006" key="5">
    <source>
        <dbReference type="Google" id="ProtNLM"/>
    </source>
</evidence>
<evidence type="ECO:0000256" key="1">
    <source>
        <dbReference type="ARBA" id="ARBA00009251"/>
    </source>
</evidence>
<dbReference type="SMART" id="SM00712">
    <property type="entry name" value="PUR"/>
    <property type="match status" value="3"/>
</dbReference>
<evidence type="ECO:0000313" key="3">
    <source>
        <dbReference type="EMBL" id="CAK9256562.1"/>
    </source>
</evidence>
<protein>
    <recommendedName>
        <fullName evidence="5">Transcription factor Pur-alpha 1</fullName>
    </recommendedName>
</protein>
<organism evidence="3 4">
    <name type="scientific">Sphagnum jensenii</name>
    <dbReference type="NCBI Taxonomy" id="128206"/>
    <lineage>
        <taxon>Eukaryota</taxon>
        <taxon>Viridiplantae</taxon>
        <taxon>Streptophyta</taxon>
        <taxon>Embryophyta</taxon>
        <taxon>Bryophyta</taxon>
        <taxon>Sphagnophytina</taxon>
        <taxon>Sphagnopsida</taxon>
        <taxon>Sphagnales</taxon>
        <taxon>Sphagnaceae</taxon>
        <taxon>Sphagnum</taxon>
    </lineage>
</organism>
<dbReference type="Proteomes" id="UP001497444">
    <property type="component" value="Chromosome 1"/>
</dbReference>
<dbReference type="PANTHER" id="PTHR12611:SF0">
    <property type="entry name" value="PURINE-RICH BINDING PROTEIN-ALPHA, ISOFORM B"/>
    <property type="match status" value="1"/>
</dbReference>
<dbReference type="InterPro" id="IPR006628">
    <property type="entry name" value="PUR-bd_fam"/>
</dbReference>
<name>A0ABP0VQV4_9BRYO</name>
<keyword evidence="2" id="KW-0238">DNA-binding</keyword>
<dbReference type="EMBL" id="OZ020096">
    <property type="protein sequence ID" value="CAK9256562.1"/>
    <property type="molecule type" value="Genomic_DNA"/>
</dbReference>
<gene>
    <name evidence="3" type="ORF">CSSPJE1EN1_LOCUS2040</name>
</gene>
<dbReference type="Gene3D" id="3.10.450.700">
    <property type="match status" value="3"/>
</dbReference>
<dbReference type="PANTHER" id="PTHR12611">
    <property type="entry name" value="PUR-TRANSCRIPTIONAL ACTIVATOR"/>
    <property type="match status" value="1"/>
</dbReference>
<proteinExistence type="inferred from homology"/>
<dbReference type="Pfam" id="PF04845">
    <property type="entry name" value="PurA"/>
    <property type="match status" value="3"/>
</dbReference>